<accession>A0ABM6NLE9</accession>
<name>A0ABM6NLE9_PSEO7</name>
<evidence type="ECO:0000313" key="1">
    <source>
        <dbReference type="EMBL" id="ATD09831.1"/>
    </source>
</evidence>
<organism evidence="1 2">
    <name type="scientific">Pseudoalteromonas piscicida</name>
    <dbReference type="NCBI Taxonomy" id="43662"/>
    <lineage>
        <taxon>Bacteria</taxon>
        <taxon>Pseudomonadati</taxon>
        <taxon>Pseudomonadota</taxon>
        <taxon>Gammaproteobacteria</taxon>
        <taxon>Alteromonadales</taxon>
        <taxon>Pseudoalteromonadaceae</taxon>
        <taxon>Pseudoalteromonas</taxon>
    </lineage>
</organism>
<sequence length="66" mass="7357">MKLKLKKQQVKNLSLSNKHINLDMTPKIQGAGKNPTFFPCETGLCGTQMTVDYGFTCQWDCGTTIC</sequence>
<dbReference type="EMBL" id="CP011925">
    <property type="protein sequence ID" value="ATD09831.1"/>
    <property type="molecule type" value="Genomic_DNA"/>
</dbReference>
<gene>
    <name evidence="1" type="ORF">PPIS_b0725</name>
</gene>
<keyword evidence="2" id="KW-1185">Reference proteome</keyword>
<dbReference type="Proteomes" id="UP000016521">
    <property type="component" value="Chromosome II"/>
</dbReference>
<dbReference type="RefSeq" id="WP_010377879.1">
    <property type="nucleotide sequence ID" value="NZ_CP011925.1"/>
</dbReference>
<evidence type="ECO:0000313" key="2">
    <source>
        <dbReference type="Proteomes" id="UP000016521"/>
    </source>
</evidence>
<evidence type="ECO:0008006" key="3">
    <source>
        <dbReference type="Google" id="ProtNLM"/>
    </source>
</evidence>
<proteinExistence type="predicted"/>
<protein>
    <recommendedName>
        <fullName evidence="3">Lantibiotic</fullName>
    </recommendedName>
</protein>
<reference evidence="1 2" key="1">
    <citation type="submission" date="2015-06" db="EMBL/GenBank/DDBJ databases">
        <authorList>
            <person name="Xie B.-B."/>
            <person name="Rong J.-C."/>
            <person name="Qin Q.-L."/>
            <person name="Zhang Y.-Z."/>
        </authorList>
    </citation>
    <scope>NUCLEOTIDE SEQUENCE [LARGE SCALE GENOMIC DNA]</scope>
    <source>
        <strain evidence="1 2">JCM 20779</strain>
    </source>
</reference>